<evidence type="ECO:0000313" key="1">
    <source>
        <dbReference type="EMBL" id="MEQ2556716.1"/>
    </source>
</evidence>
<gene>
    <name evidence="1" type="ORF">WMO43_02310</name>
</gene>
<organism evidence="1 2">
    <name type="scientific">Maccoyibacter intestinihominis</name>
    <dbReference type="NCBI Taxonomy" id="3133499"/>
    <lineage>
        <taxon>Bacteria</taxon>
        <taxon>Bacillati</taxon>
        <taxon>Bacillota</taxon>
        <taxon>Clostridia</taxon>
        <taxon>Lachnospirales</taxon>
        <taxon>Lachnospiraceae</taxon>
        <taxon>Maccoyibacter</taxon>
    </lineage>
</organism>
<name>A0ABV1HAJ7_9FIRM</name>
<evidence type="ECO:0000313" key="2">
    <source>
        <dbReference type="Proteomes" id="UP001454489"/>
    </source>
</evidence>
<sequence length="115" mass="13569">MTESEAIRDLDIIRFNPHWDELVNEEYWQELMEMAIKALEEVQKYRAIGTPEECRAAVEKQTAKKPDYEGDGYADGHLVYDTWICPCCGKHYEVDYDNYNYCPDCGQKLDWSDEE</sequence>
<dbReference type="EMBL" id="JBBMEX010000002">
    <property type="protein sequence ID" value="MEQ2556716.1"/>
    <property type="molecule type" value="Genomic_DNA"/>
</dbReference>
<dbReference type="RefSeq" id="WP_353529733.1">
    <property type="nucleotide sequence ID" value="NZ_JBBMEX010000002.1"/>
</dbReference>
<reference evidence="1 2" key="1">
    <citation type="submission" date="2024-03" db="EMBL/GenBank/DDBJ databases">
        <title>Human intestinal bacterial collection.</title>
        <authorList>
            <person name="Pauvert C."/>
            <person name="Hitch T.C.A."/>
            <person name="Clavel T."/>
        </authorList>
    </citation>
    <scope>NUCLEOTIDE SEQUENCE [LARGE SCALE GENOMIC DNA]</scope>
    <source>
        <strain evidence="1 2">CLA-AA-H185</strain>
    </source>
</reference>
<protein>
    <submittedName>
        <fullName evidence="1">Uncharacterized protein</fullName>
    </submittedName>
</protein>
<proteinExistence type="predicted"/>
<dbReference type="Proteomes" id="UP001454489">
    <property type="component" value="Unassembled WGS sequence"/>
</dbReference>
<accession>A0ABV1HAJ7</accession>
<keyword evidence="2" id="KW-1185">Reference proteome</keyword>
<comment type="caution">
    <text evidence="1">The sequence shown here is derived from an EMBL/GenBank/DDBJ whole genome shotgun (WGS) entry which is preliminary data.</text>
</comment>